<dbReference type="SMART" id="SM00347">
    <property type="entry name" value="HTH_MARR"/>
    <property type="match status" value="1"/>
</dbReference>
<dbReference type="PANTHER" id="PTHR33164">
    <property type="entry name" value="TRANSCRIPTIONAL REGULATOR, MARR FAMILY"/>
    <property type="match status" value="1"/>
</dbReference>
<name>A0A0F9Q6V0_9ZZZZ</name>
<keyword evidence="2" id="KW-0238">DNA-binding</keyword>
<proteinExistence type="predicted"/>
<dbReference type="PROSITE" id="PS50995">
    <property type="entry name" value="HTH_MARR_2"/>
    <property type="match status" value="1"/>
</dbReference>
<accession>A0A0F9Q6V0</accession>
<feature type="domain" description="HTH marR-type" evidence="4">
    <location>
        <begin position="7"/>
        <end position="141"/>
    </location>
</feature>
<comment type="caution">
    <text evidence="5">The sequence shown here is derived from an EMBL/GenBank/DDBJ whole genome shotgun (WGS) entry which is preliminary data.</text>
</comment>
<protein>
    <recommendedName>
        <fullName evidence="4">HTH marR-type domain-containing protein</fullName>
    </recommendedName>
</protein>
<sequence>MQSKINPDSFGFLINDIARMSRTVFEQEIEAAKLGVTAAEARVLAHMGRCGAIRQHLLAESLGMTPMSLTGFLDRLEAAGLILRNVDPNDRRAKIASLTVPAADILSQIAQAGKRVEQKISAHLSDEDWQAFQQTALRIRKNLTELRGAVQPLENEASK</sequence>
<evidence type="ECO:0000256" key="2">
    <source>
        <dbReference type="ARBA" id="ARBA00023125"/>
    </source>
</evidence>
<evidence type="ECO:0000256" key="1">
    <source>
        <dbReference type="ARBA" id="ARBA00023015"/>
    </source>
</evidence>
<evidence type="ECO:0000313" key="5">
    <source>
        <dbReference type="EMBL" id="KKN32702.1"/>
    </source>
</evidence>
<evidence type="ECO:0000259" key="4">
    <source>
        <dbReference type="PROSITE" id="PS50995"/>
    </source>
</evidence>
<keyword evidence="1" id="KW-0805">Transcription regulation</keyword>
<keyword evidence="3" id="KW-0804">Transcription</keyword>
<dbReference type="GO" id="GO:0006950">
    <property type="term" value="P:response to stress"/>
    <property type="evidence" value="ECO:0007669"/>
    <property type="project" value="TreeGrafter"/>
</dbReference>
<dbReference type="GO" id="GO:0003677">
    <property type="term" value="F:DNA binding"/>
    <property type="evidence" value="ECO:0007669"/>
    <property type="project" value="UniProtKB-KW"/>
</dbReference>
<dbReference type="SUPFAM" id="SSF46785">
    <property type="entry name" value="Winged helix' DNA-binding domain"/>
    <property type="match status" value="1"/>
</dbReference>
<dbReference type="InterPro" id="IPR036390">
    <property type="entry name" value="WH_DNA-bd_sf"/>
</dbReference>
<organism evidence="5">
    <name type="scientific">marine sediment metagenome</name>
    <dbReference type="NCBI Taxonomy" id="412755"/>
    <lineage>
        <taxon>unclassified sequences</taxon>
        <taxon>metagenomes</taxon>
        <taxon>ecological metagenomes</taxon>
    </lineage>
</organism>
<dbReference type="GO" id="GO:0003700">
    <property type="term" value="F:DNA-binding transcription factor activity"/>
    <property type="evidence" value="ECO:0007669"/>
    <property type="project" value="InterPro"/>
</dbReference>
<dbReference type="Gene3D" id="1.10.10.10">
    <property type="entry name" value="Winged helix-like DNA-binding domain superfamily/Winged helix DNA-binding domain"/>
    <property type="match status" value="1"/>
</dbReference>
<gene>
    <name evidence="5" type="ORF">LCGC14_0811210</name>
</gene>
<dbReference type="PRINTS" id="PR00598">
    <property type="entry name" value="HTHMARR"/>
</dbReference>
<dbReference type="PANTHER" id="PTHR33164:SF64">
    <property type="entry name" value="TRANSCRIPTIONAL REGULATOR SLYA"/>
    <property type="match status" value="1"/>
</dbReference>
<dbReference type="AlphaFoldDB" id="A0A0F9Q6V0"/>
<dbReference type="InterPro" id="IPR000835">
    <property type="entry name" value="HTH_MarR-typ"/>
</dbReference>
<evidence type="ECO:0000256" key="3">
    <source>
        <dbReference type="ARBA" id="ARBA00023163"/>
    </source>
</evidence>
<reference evidence="5" key="1">
    <citation type="journal article" date="2015" name="Nature">
        <title>Complex archaea that bridge the gap between prokaryotes and eukaryotes.</title>
        <authorList>
            <person name="Spang A."/>
            <person name="Saw J.H."/>
            <person name="Jorgensen S.L."/>
            <person name="Zaremba-Niedzwiedzka K."/>
            <person name="Martijn J."/>
            <person name="Lind A.E."/>
            <person name="van Eijk R."/>
            <person name="Schleper C."/>
            <person name="Guy L."/>
            <person name="Ettema T.J."/>
        </authorList>
    </citation>
    <scope>NUCLEOTIDE SEQUENCE</scope>
</reference>
<dbReference type="PROSITE" id="PS01117">
    <property type="entry name" value="HTH_MARR_1"/>
    <property type="match status" value="1"/>
</dbReference>
<dbReference type="InterPro" id="IPR039422">
    <property type="entry name" value="MarR/SlyA-like"/>
</dbReference>
<dbReference type="Pfam" id="PF01047">
    <property type="entry name" value="MarR"/>
    <property type="match status" value="1"/>
</dbReference>
<dbReference type="InterPro" id="IPR023187">
    <property type="entry name" value="Tscrpt_reg_MarR-type_CS"/>
</dbReference>
<dbReference type="EMBL" id="LAZR01002233">
    <property type="protein sequence ID" value="KKN32702.1"/>
    <property type="molecule type" value="Genomic_DNA"/>
</dbReference>
<dbReference type="InterPro" id="IPR036388">
    <property type="entry name" value="WH-like_DNA-bd_sf"/>
</dbReference>